<dbReference type="Pfam" id="PF08193">
    <property type="entry name" value="INO80_Ies4"/>
    <property type="match status" value="1"/>
</dbReference>
<reference evidence="2 3" key="1">
    <citation type="journal article" date="2018" name="BMC Genomics">
        <title>Comparative genome analyses reveal sequence features reflecting distinct modes of host-adaptation between dicot and monocot powdery mildew.</title>
        <authorList>
            <person name="Wu Y."/>
            <person name="Ma X."/>
            <person name="Pan Z."/>
            <person name="Kale S.D."/>
            <person name="Song Y."/>
            <person name="King H."/>
            <person name="Zhang Q."/>
            <person name="Presley C."/>
            <person name="Deng X."/>
            <person name="Wei C.I."/>
            <person name="Xiao S."/>
        </authorList>
    </citation>
    <scope>NUCLEOTIDE SEQUENCE [LARGE SCALE GENOMIC DNA]</scope>
    <source>
        <strain evidence="2">UMSG1</strain>
    </source>
</reference>
<gene>
    <name evidence="2" type="ORF">GcM1_250265</name>
</gene>
<dbReference type="AlphaFoldDB" id="A0A420IBF1"/>
<dbReference type="Proteomes" id="UP000285326">
    <property type="component" value="Unassembled WGS sequence"/>
</dbReference>
<feature type="region of interest" description="Disordered" evidence="1">
    <location>
        <begin position="33"/>
        <end position="133"/>
    </location>
</feature>
<dbReference type="EMBL" id="MCBS01025007">
    <property type="protein sequence ID" value="RKF71858.1"/>
    <property type="molecule type" value="Genomic_DNA"/>
</dbReference>
<protein>
    <submittedName>
        <fullName evidence="2">Putative duf1711 domain-containing protein</fullName>
    </submittedName>
</protein>
<organism evidence="2 3">
    <name type="scientific">Golovinomyces cichoracearum</name>
    <dbReference type="NCBI Taxonomy" id="62708"/>
    <lineage>
        <taxon>Eukaryota</taxon>
        <taxon>Fungi</taxon>
        <taxon>Dikarya</taxon>
        <taxon>Ascomycota</taxon>
        <taxon>Pezizomycotina</taxon>
        <taxon>Leotiomycetes</taxon>
        <taxon>Erysiphales</taxon>
        <taxon>Erysiphaceae</taxon>
        <taxon>Golovinomyces</taxon>
    </lineage>
</organism>
<feature type="compositionally biased region" description="Basic residues" evidence="1">
    <location>
        <begin position="112"/>
        <end position="122"/>
    </location>
</feature>
<feature type="compositionally biased region" description="Low complexity" evidence="1">
    <location>
        <begin position="217"/>
        <end position="232"/>
    </location>
</feature>
<evidence type="ECO:0000313" key="2">
    <source>
        <dbReference type="EMBL" id="RKF71858.1"/>
    </source>
</evidence>
<feature type="region of interest" description="Disordered" evidence="1">
    <location>
        <begin position="209"/>
        <end position="233"/>
    </location>
</feature>
<dbReference type="GO" id="GO:0031011">
    <property type="term" value="C:Ino80 complex"/>
    <property type="evidence" value="ECO:0007669"/>
    <property type="project" value="InterPro"/>
</dbReference>
<sequence>MAPSGKTSAASRRKSTKGILILKVSPKALQMLQPNINGNGLNSDHSSTPTISSQHHSTATENTQLSKSQTPDQPETPGSTSLLPPTDTSKKRGVKRSSNTVFGSDAASAARSRSKPGPKKKARHEDTAADKLSYTPKVLNATATKLGPKANQGAINAGLRALDRSGTPCRKWSKESFKLKSFTGVCWEIPRWKAPPKIIMIGTEENSCNTTRCNNTKENSQAESEQSEKSSNVIDIEIGSTNSLLDCSPLPQTTSSGEEF</sequence>
<evidence type="ECO:0000313" key="3">
    <source>
        <dbReference type="Proteomes" id="UP000285326"/>
    </source>
</evidence>
<accession>A0A420IBF1</accession>
<proteinExistence type="predicted"/>
<evidence type="ECO:0000256" key="1">
    <source>
        <dbReference type="SAM" id="MobiDB-lite"/>
    </source>
</evidence>
<name>A0A420IBF1_9PEZI</name>
<comment type="caution">
    <text evidence="2">The sequence shown here is derived from an EMBL/GenBank/DDBJ whole genome shotgun (WGS) entry which is preliminary data.</text>
</comment>
<feature type="compositionally biased region" description="Polar residues" evidence="1">
    <location>
        <begin position="33"/>
        <end position="87"/>
    </location>
</feature>
<dbReference type="GO" id="GO:0006338">
    <property type="term" value="P:chromatin remodeling"/>
    <property type="evidence" value="ECO:0007669"/>
    <property type="project" value="InterPro"/>
</dbReference>
<dbReference type="InterPro" id="IPR013175">
    <property type="entry name" value="INO80_su_Ies4"/>
</dbReference>
<dbReference type="PANTHER" id="PTHR28061:SF1">
    <property type="entry name" value="INO80 COMPLEX SUBUNIT 4"/>
    <property type="match status" value="1"/>
</dbReference>
<dbReference type="PANTHER" id="PTHR28061">
    <property type="entry name" value="INO EIGHTY SUBUNIT 4"/>
    <property type="match status" value="1"/>
</dbReference>